<evidence type="ECO:0000256" key="1">
    <source>
        <dbReference type="SAM" id="Phobius"/>
    </source>
</evidence>
<reference evidence="2 3" key="1">
    <citation type="submission" date="2024-07" db="EMBL/GenBank/DDBJ databases">
        <title>Section-level genome sequencing and comparative genomics of Aspergillus sections Usti and Cavernicolus.</title>
        <authorList>
            <consortium name="Lawrence Berkeley National Laboratory"/>
            <person name="Nybo J.L."/>
            <person name="Vesth T.C."/>
            <person name="Theobald S."/>
            <person name="Frisvad J.C."/>
            <person name="Larsen T.O."/>
            <person name="Kjaerboelling I."/>
            <person name="Rothschild-Mancinelli K."/>
            <person name="Lyhne E.K."/>
            <person name="Kogle M.E."/>
            <person name="Barry K."/>
            <person name="Clum A."/>
            <person name="Na H."/>
            <person name="Ledsgaard L."/>
            <person name="Lin J."/>
            <person name="Lipzen A."/>
            <person name="Kuo A."/>
            <person name="Riley R."/>
            <person name="Mondo S."/>
            <person name="Labutti K."/>
            <person name="Haridas S."/>
            <person name="Pangalinan J."/>
            <person name="Salamov A.A."/>
            <person name="Simmons B.A."/>
            <person name="Magnuson J.K."/>
            <person name="Chen J."/>
            <person name="Drula E."/>
            <person name="Henrissat B."/>
            <person name="Wiebenga A."/>
            <person name="Lubbers R.J."/>
            <person name="Gomes A.C."/>
            <person name="Makela M.R."/>
            <person name="Stajich J."/>
            <person name="Grigoriev I.V."/>
            <person name="Mortensen U.H."/>
            <person name="De Vries R.P."/>
            <person name="Baker S.E."/>
            <person name="Andersen M.R."/>
        </authorList>
    </citation>
    <scope>NUCLEOTIDE SEQUENCE [LARGE SCALE GENOMIC DNA]</scope>
    <source>
        <strain evidence="2 3">CBS 209.92</strain>
    </source>
</reference>
<dbReference type="PANTHER" id="PTHR35394">
    <property type="entry name" value="DUF3176 DOMAIN-CONTAINING PROTEIN"/>
    <property type="match status" value="1"/>
</dbReference>
<keyword evidence="1" id="KW-1133">Transmembrane helix</keyword>
<accession>A0ABR4FH40</accession>
<keyword evidence="1" id="KW-0812">Transmembrane</keyword>
<evidence type="ECO:0000313" key="2">
    <source>
        <dbReference type="EMBL" id="KAL2782427.1"/>
    </source>
</evidence>
<name>A0ABR4FH40_9EURO</name>
<organism evidence="2 3">
    <name type="scientific">Aspergillus keveii</name>
    <dbReference type="NCBI Taxonomy" id="714993"/>
    <lineage>
        <taxon>Eukaryota</taxon>
        <taxon>Fungi</taxon>
        <taxon>Dikarya</taxon>
        <taxon>Ascomycota</taxon>
        <taxon>Pezizomycotina</taxon>
        <taxon>Eurotiomycetes</taxon>
        <taxon>Eurotiomycetidae</taxon>
        <taxon>Eurotiales</taxon>
        <taxon>Aspergillaceae</taxon>
        <taxon>Aspergillus</taxon>
        <taxon>Aspergillus subgen. Nidulantes</taxon>
    </lineage>
</organism>
<comment type="caution">
    <text evidence="2">The sequence shown here is derived from an EMBL/GenBank/DDBJ whole genome shotgun (WGS) entry which is preliminary data.</text>
</comment>
<dbReference type="EMBL" id="JBFTWV010000440">
    <property type="protein sequence ID" value="KAL2782427.1"/>
    <property type="molecule type" value="Genomic_DNA"/>
</dbReference>
<dbReference type="Proteomes" id="UP001610563">
    <property type="component" value="Unassembled WGS sequence"/>
</dbReference>
<dbReference type="PANTHER" id="PTHR35394:SF5">
    <property type="entry name" value="DUF3176 DOMAIN-CONTAINING PROTEIN"/>
    <property type="match status" value="1"/>
</dbReference>
<keyword evidence="1" id="KW-0472">Membrane</keyword>
<gene>
    <name evidence="2" type="ORF">BJX66DRAFT_345841</name>
</gene>
<evidence type="ECO:0000313" key="3">
    <source>
        <dbReference type="Proteomes" id="UP001610563"/>
    </source>
</evidence>
<keyword evidence="3" id="KW-1185">Reference proteome</keyword>
<feature type="transmembrane region" description="Helical" evidence="1">
    <location>
        <begin position="193"/>
        <end position="215"/>
    </location>
</feature>
<protein>
    <submittedName>
        <fullName evidence="2">Uncharacterized protein</fullName>
    </submittedName>
</protein>
<proteinExistence type="predicted"/>
<sequence length="267" mass="29675">MTFAMNATALQNQRNQSANLPEVARFAIWRSTAGPEFNISRENVTECSLFLTAYEYTGASANGPSISFAQRRQVDFGVDNPWSVEDPGQLVTPVYTNETIIGNMVIPRLEMTYSRLSAIEHFFTSPSMSTSWNIGNAPNRDLGVAAALSGETNITERFEKMATAMTDYLRYTSDSQIAEGELIESVPFVSIRWGYFAVPIVTEGFAILFAILSIINNRKSRNVPLWKSSALAVLECRHEERLGLLQTTGKDITQIDADAQKAEVRLQ</sequence>